<evidence type="ECO:0000256" key="2">
    <source>
        <dbReference type="PROSITE-ProRule" id="PRU00703"/>
    </source>
</evidence>
<dbReference type="Pfam" id="PF10335">
    <property type="entry name" value="DUF294_C"/>
    <property type="match status" value="1"/>
</dbReference>
<evidence type="ECO:0000256" key="1">
    <source>
        <dbReference type="ARBA" id="ARBA00023122"/>
    </source>
</evidence>
<accession>A0ABM7V1S9</accession>
<dbReference type="CDD" id="cd05401">
    <property type="entry name" value="NT_GlnE_GlnD_like"/>
    <property type="match status" value="1"/>
</dbReference>
<dbReference type="InterPro" id="IPR005105">
    <property type="entry name" value="GlnD_Uridyltrans_N"/>
</dbReference>
<dbReference type="InterPro" id="IPR018490">
    <property type="entry name" value="cNMP-bd_dom_sf"/>
</dbReference>
<evidence type="ECO:0000313" key="6">
    <source>
        <dbReference type="Proteomes" id="UP001319865"/>
    </source>
</evidence>
<proteinExistence type="predicted"/>
<evidence type="ECO:0000259" key="4">
    <source>
        <dbReference type="PROSITE" id="PS51371"/>
    </source>
</evidence>
<evidence type="ECO:0000313" key="5">
    <source>
        <dbReference type="EMBL" id="BDB53309.1"/>
    </source>
</evidence>
<dbReference type="PANTHER" id="PTHR43080:SF2">
    <property type="entry name" value="CBS DOMAIN-CONTAINING PROTEIN"/>
    <property type="match status" value="1"/>
</dbReference>
<dbReference type="InterPro" id="IPR014710">
    <property type="entry name" value="RmlC-like_jellyroll"/>
</dbReference>
<dbReference type="Pfam" id="PF00027">
    <property type="entry name" value="cNMP_binding"/>
    <property type="match status" value="1"/>
</dbReference>
<dbReference type="PANTHER" id="PTHR43080">
    <property type="entry name" value="CBS DOMAIN-CONTAINING PROTEIN CBSX3, MITOCHONDRIAL"/>
    <property type="match status" value="1"/>
</dbReference>
<dbReference type="PROSITE" id="PS50042">
    <property type="entry name" value="CNMP_BINDING_3"/>
    <property type="match status" value="1"/>
</dbReference>
<dbReference type="Pfam" id="PF03445">
    <property type="entry name" value="DUF294"/>
    <property type="match status" value="1"/>
</dbReference>
<dbReference type="Gene3D" id="2.60.120.10">
    <property type="entry name" value="Jelly Rolls"/>
    <property type="match status" value="1"/>
</dbReference>
<dbReference type="Pfam" id="PF00571">
    <property type="entry name" value="CBS"/>
    <property type="match status" value="2"/>
</dbReference>
<keyword evidence="1 2" id="KW-0129">CBS domain</keyword>
<dbReference type="Proteomes" id="UP001319865">
    <property type="component" value="Chromosome"/>
</dbReference>
<protein>
    <submittedName>
        <fullName evidence="5">Nucleotidyltransferase</fullName>
    </submittedName>
</protein>
<reference evidence="5 6" key="2">
    <citation type="journal article" date="2022" name="Microorganisms">
        <title>Complete Genome Sequences of Two Flavobacterium ammonificans Strains and a Flavobacterium ammoniigenes Strain of Ammonifying Bacterioplankton Isolated from Surface River Water.</title>
        <authorList>
            <person name="Suda W."/>
            <person name="Ogata Y."/>
            <person name="Shindo C."/>
            <person name="Watanabe K."/>
        </authorList>
    </citation>
    <scope>NUCLEOTIDE SEQUENCE [LARGE SCALE GENOMIC DNA]</scope>
    <source>
        <strain evidence="5 6">GENT11</strain>
    </source>
</reference>
<reference evidence="5 6" key="1">
    <citation type="journal article" date="2022" name="Int. J. Syst. Evol. Microbiol.">
        <title>Flavobacterium ammonificans sp. nov. and Flavobacterium ammoniigenes sp. nov., ammonifying bacteria isolated from surface river water.</title>
        <authorList>
            <person name="Watanabe K."/>
            <person name="Kitamura T."/>
            <person name="Ogata Y."/>
            <person name="Shindo C."/>
            <person name="Suda W."/>
        </authorList>
    </citation>
    <scope>NUCLEOTIDE SEQUENCE [LARGE SCALE GENOMIC DNA]</scope>
    <source>
        <strain evidence="5 6">GENT11</strain>
    </source>
</reference>
<organism evidence="5 6">
    <name type="scientific">Flavobacterium ammonificans</name>
    <dbReference type="NCBI Taxonomy" id="1751056"/>
    <lineage>
        <taxon>Bacteria</taxon>
        <taxon>Pseudomonadati</taxon>
        <taxon>Bacteroidota</taxon>
        <taxon>Flavobacteriia</taxon>
        <taxon>Flavobacteriales</taxon>
        <taxon>Flavobacteriaceae</taxon>
        <taxon>Flavobacterium</taxon>
    </lineage>
</organism>
<evidence type="ECO:0000259" key="3">
    <source>
        <dbReference type="PROSITE" id="PS50042"/>
    </source>
</evidence>
<gene>
    <name evidence="5" type="ORF">GENT11_16210</name>
</gene>
<dbReference type="SMART" id="SM00100">
    <property type="entry name" value="cNMP"/>
    <property type="match status" value="1"/>
</dbReference>
<dbReference type="EMBL" id="AP025183">
    <property type="protein sequence ID" value="BDB53309.1"/>
    <property type="molecule type" value="Genomic_DNA"/>
</dbReference>
<feature type="domain" description="Cyclic nucleotide-binding" evidence="3">
    <location>
        <begin position="17"/>
        <end position="137"/>
    </location>
</feature>
<dbReference type="InterPro" id="IPR000644">
    <property type="entry name" value="CBS_dom"/>
</dbReference>
<dbReference type="SUPFAM" id="SSF51206">
    <property type="entry name" value="cAMP-binding domain-like"/>
    <property type="match status" value="1"/>
</dbReference>
<sequence>MNTVAEHIADFLKKYPPFDNLTFEELSEIATNIRVVNLEKYKTLFQIDDKLHDCFYVVASGVIHLSVIADAEETLLNKCHEGDIFGLRPFFAKNNYMMTAKARQECIVYAIPIATFRPFVANNPNVLDFLLESFATNTNNPNDKNIRGKLLSDNVVYADQQSSDLQYFQSLNYNRVPLTTSADAIIMDVAKTMAENLSNSIIITNNNSIPIGIVTHTDMSTKIATGRFPITATIDKIMTNPVVTVVENISLAEAQLVMLKNNVTHLIATSDGTNQSEVKGIISEHDLIVSQANNPGVLIKQIKRTQSADDLKQLRERLTTIIQSSIHKNIPLFHIYNIASEINLALIKRSVELAILDLGSPPARFAWLCIGSQGRKEQLLLTDQDSILVFEDVVPDKYREVKDYFLKLAKRSTANLEKIGYSLCPNGHMGSNTLWCKSLTDWTNQYNSWMNTPGKNSNDLSSIFFDYEMAFGESKIEEAIENVIYNNAKNNTLFFDFLGNDALRNNAPLSFFKKFIVEEEGPNKDKFDIKTRALLPLIDSARLFALSYGIKGVNNTYSRFKQLAIADPRNAEIYINCAEAFLTLSKFRTVEGLKNEDAGQYINLNELNKLDKERLKNALAPMRELEELIKDKFQLTQFS</sequence>
<dbReference type="SUPFAM" id="SSF54631">
    <property type="entry name" value="CBS-domain pair"/>
    <property type="match status" value="1"/>
</dbReference>
<dbReference type="RefSeq" id="WP_229329486.1">
    <property type="nucleotide sequence ID" value="NZ_AP025183.1"/>
</dbReference>
<dbReference type="InterPro" id="IPR046342">
    <property type="entry name" value="CBS_dom_sf"/>
</dbReference>
<keyword evidence="6" id="KW-1185">Reference proteome</keyword>
<dbReference type="Gene3D" id="3.10.580.10">
    <property type="entry name" value="CBS-domain"/>
    <property type="match status" value="1"/>
</dbReference>
<dbReference type="SMART" id="SM00116">
    <property type="entry name" value="CBS"/>
    <property type="match status" value="2"/>
</dbReference>
<dbReference type="PROSITE" id="PS51371">
    <property type="entry name" value="CBS"/>
    <property type="match status" value="1"/>
</dbReference>
<name>A0ABM7V1S9_9FLAO</name>
<feature type="domain" description="CBS" evidence="4">
    <location>
        <begin position="238"/>
        <end position="298"/>
    </location>
</feature>
<dbReference type="InterPro" id="IPR051257">
    <property type="entry name" value="Diverse_CBS-Domain"/>
</dbReference>
<dbReference type="CDD" id="cd00038">
    <property type="entry name" value="CAP_ED"/>
    <property type="match status" value="1"/>
</dbReference>
<dbReference type="InterPro" id="IPR018821">
    <property type="entry name" value="DUF294_put_nucleoTrafse_sb-bd"/>
</dbReference>
<dbReference type="InterPro" id="IPR000595">
    <property type="entry name" value="cNMP-bd_dom"/>
</dbReference>